<keyword evidence="3" id="KW-1185">Reference proteome</keyword>
<dbReference type="AlphaFoldDB" id="A0A1Y2FI95"/>
<proteinExistence type="predicted"/>
<protein>
    <submittedName>
        <fullName evidence="2">Rab-GTPase-TBC domain-containing protein</fullName>
    </submittedName>
</protein>
<feature type="non-terminal residue" evidence="2">
    <location>
        <position position="1"/>
    </location>
</feature>
<dbReference type="OrthoDB" id="294251at2759"/>
<feature type="non-terminal residue" evidence="2">
    <location>
        <position position="373"/>
    </location>
</feature>
<reference evidence="2 3" key="1">
    <citation type="submission" date="2016-07" db="EMBL/GenBank/DDBJ databases">
        <title>Pervasive Adenine N6-methylation of Active Genes in Fungi.</title>
        <authorList>
            <consortium name="DOE Joint Genome Institute"/>
            <person name="Mondo S.J."/>
            <person name="Dannebaum R.O."/>
            <person name="Kuo R.C."/>
            <person name="Labutti K."/>
            <person name="Haridas S."/>
            <person name="Kuo A."/>
            <person name="Salamov A."/>
            <person name="Ahrendt S.R."/>
            <person name="Lipzen A."/>
            <person name="Sullivan W."/>
            <person name="Andreopoulos W.B."/>
            <person name="Clum A."/>
            <person name="Lindquist E."/>
            <person name="Daum C."/>
            <person name="Ramamoorthy G.K."/>
            <person name="Gryganskyi A."/>
            <person name="Culley D."/>
            <person name="Magnuson J.K."/>
            <person name="James T.Y."/>
            <person name="O'Malley M.A."/>
            <person name="Stajich J.E."/>
            <person name="Spatafora J.W."/>
            <person name="Visel A."/>
            <person name="Grigoriev I.V."/>
        </authorList>
    </citation>
    <scope>NUCLEOTIDE SEQUENCE [LARGE SCALE GENOMIC DNA]</scope>
    <source>
        <strain evidence="2 3">12-1054</strain>
    </source>
</reference>
<evidence type="ECO:0000259" key="1">
    <source>
        <dbReference type="PROSITE" id="PS50086"/>
    </source>
</evidence>
<dbReference type="PROSITE" id="PS50086">
    <property type="entry name" value="TBC_RABGAP"/>
    <property type="match status" value="1"/>
</dbReference>
<evidence type="ECO:0000313" key="3">
    <source>
        <dbReference type="Proteomes" id="UP000193685"/>
    </source>
</evidence>
<comment type="caution">
    <text evidence="2">The sequence shown here is derived from an EMBL/GenBank/DDBJ whole genome shotgun (WGS) entry which is preliminary data.</text>
</comment>
<dbReference type="PANTHER" id="PTHR47219">
    <property type="entry name" value="RAB GTPASE-ACTIVATING PROTEIN 1-LIKE"/>
    <property type="match status" value="1"/>
</dbReference>
<dbReference type="InterPro" id="IPR050302">
    <property type="entry name" value="Rab_GAP_TBC_domain"/>
</dbReference>
<evidence type="ECO:0000313" key="2">
    <source>
        <dbReference type="EMBL" id="ORY83643.1"/>
    </source>
</evidence>
<dbReference type="Gene3D" id="1.10.472.80">
    <property type="entry name" value="Ypt/Rab-GAP domain of gyp1p, domain 3"/>
    <property type="match status" value="1"/>
</dbReference>
<dbReference type="Gene3D" id="1.10.10.750">
    <property type="entry name" value="Ypt/Rab-GAP domain of gyp1p, domain 1"/>
    <property type="match status" value="1"/>
</dbReference>
<dbReference type="InterPro" id="IPR035969">
    <property type="entry name" value="Rab-GAP_TBC_sf"/>
</dbReference>
<feature type="domain" description="Rab-GAP TBC" evidence="1">
    <location>
        <begin position="72"/>
        <end position="297"/>
    </location>
</feature>
<gene>
    <name evidence="2" type="ORF">BCR37DRAFT_341243</name>
</gene>
<dbReference type="Gene3D" id="1.10.8.270">
    <property type="entry name" value="putative rabgap domain of human tbc1 domain family member 14 like domains"/>
    <property type="match status" value="1"/>
</dbReference>
<dbReference type="PANTHER" id="PTHR47219:SF9">
    <property type="entry name" value="GTPASE ACTIVATING PROTEIN AND CENTROSOME-ASSOCIATED, ISOFORM B"/>
    <property type="match status" value="1"/>
</dbReference>
<dbReference type="SUPFAM" id="SSF47923">
    <property type="entry name" value="Ypt/Rab-GAP domain of gyp1p"/>
    <property type="match status" value="2"/>
</dbReference>
<accession>A0A1Y2FI95</accession>
<dbReference type="GO" id="GO:0031267">
    <property type="term" value="F:small GTPase binding"/>
    <property type="evidence" value="ECO:0007669"/>
    <property type="project" value="TreeGrafter"/>
</dbReference>
<dbReference type="InterPro" id="IPR000195">
    <property type="entry name" value="Rab-GAP-TBC_dom"/>
</dbReference>
<dbReference type="GO" id="GO:0005096">
    <property type="term" value="F:GTPase activator activity"/>
    <property type="evidence" value="ECO:0007669"/>
    <property type="project" value="TreeGrafter"/>
</dbReference>
<sequence>RDRYGFRCESQHVSLEDYKAWQKRYEEHLVRRHYKWDTLLNETSQANAVRRNGSDIEFPARSAKLQRYIRKGIPPEYRGQAWFHYANGHACLRAHPGLYHRLAEQACRLCSDGNNDLIERDLHRTFPDNIHFKPDGYTRTGQTANATAFQEEPPMIASLRRVLQAFALYRPQVGYCQSLNFIAALFLLFMPEERAFWMVVITTTDYLPHVHDANLEGANVDQAVLMLAVRECLPSIWSRLGQGFETPSSPHPTTPHEIIGKLPPITLVTAAWFMSAFIGILPIETTLRVWDCLFYEGSKVLFRIALTILKQGERSILAVSDPIEIFQVVQTLPRQMIDAGALMEACFKRRNGVGHLSQKEVDARRQKVAAIRG</sequence>
<organism evidence="2 3">
    <name type="scientific">Protomyces lactucae-debilis</name>
    <dbReference type="NCBI Taxonomy" id="2754530"/>
    <lineage>
        <taxon>Eukaryota</taxon>
        <taxon>Fungi</taxon>
        <taxon>Dikarya</taxon>
        <taxon>Ascomycota</taxon>
        <taxon>Taphrinomycotina</taxon>
        <taxon>Taphrinomycetes</taxon>
        <taxon>Taphrinales</taxon>
        <taxon>Protomycetaceae</taxon>
        <taxon>Protomyces</taxon>
    </lineage>
</organism>
<dbReference type="RefSeq" id="XP_040725938.1">
    <property type="nucleotide sequence ID" value="XM_040867386.1"/>
</dbReference>
<dbReference type="Proteomes" id="UP000193685">
    <property type="component" value="Unassembled WGS sequence"/>
</dbReference>
<dbReference type="GeneID" id="63783985"/>
<dbReference type="Pfam" id="PF00566">
    <property type="entry name" value="RabGAP-TBC"/>
    <property type="match status" value="1"/>
</dbReference>
<dbReference type="OMA" id="DTMIQDS"/>
<dbReference type="EMBL" id="MCFI01000007">
    <property type="protein sequence ID" value="ORY83643.1"/>
    <property type="molecule type" value="Genomic_DNA"/>
</dbReference>
<dbReference type="SMART" id="SM00164">
    <property type="entry name" value="TBC"/>
    <property type="match status" value="1"/>
</dbReference>
<name>A0A1Y2FI95_PROLT</name>
<dbReference type="STRING" id="56484.A0A1Y2FI95"/>